<keyword evidence="9" id="KW-1185">Reference proteome</keyword>
<name>A0A9P1KIE4_9CYAN</name>
<dbReference type="Proteomes" id="UP000032946">
    <property type="component" value="Chromosome"/>
</dbReference>
<protein>
    <recommendedName>
        <fullName evidence="6 7">ATP-dependent Clp protease proteolytic subunit</fullName>
        <ecNumber evidence="6">3.4.21.92</ecNumber>
    </recommendedName>
    <alternativeName>
        <fullName evidence="6">Endopeptidase Clp</fullName>
    </alternativeName>
</protein>
<keyword evidence="5 6" id="KW-0720">Serine protease</keyword>
<proteinExistence type="inferred from homology"/>
<comment type="subunit">
    <text evidence="6">Fourteen ClpP subunits assemble into 2 heptameric rings which stack back to back to give a disk-like structure with a central cavity, resembling the structure of eukaryotic proteasomes.</text>
</comment>
<dbReference type="SUPFAM" id="SSF52096">
    <property type="entry name" value="ClpP/crotonase"/>
    <property type="match status" value="1"/>
</dbReference>
<evidence type="ECO:0000256" key="1">
    <source>
        <dbReference type="ARBA" id="ARBA00007039"/>
    </source>
</evidence>
<keyword evidence="4 6" id="KW-0378">Hydrolase</keyword>
<evidence type="ECO:0000313" key="8">
    <source>
        <dbReference type="EMBL" id="CDM96374.1"/>
    </source>
</evidence>
<evidence type="ECO:0000256" key="2">
    <source>
        <dbReference type="ARBA" id="ARBA00022490"/>
    </source>
</evidence>
<reference evidence="8 9" key="1">
    <citation type="submission" date="2014-02" db="EMBL/GenBank/DDBJ databases">
        <authorList>
            <person name="Genoscope - CEA"/>
        </authorList>
    </citation>
    <scope>NUCLEOTIDE SEQUENCE [LARGE SCALE GENOMIC DNA]</scope>
    <source>
        <strain evidence="8 9">PCC 8005</strain>
    </source>
</reference>
<evidence type="ECO:0000256" key="7">
    <source>
        <dbReference type="RuleBase" id="RU003567"/>
    </source>
</evidence>
<dbReference type="Pfam" id="PF00574">
    <property type="entry name" value="CLP_protease"/>
    <property type="match status" value="2"/>
</dbReference>
<keyword evidence="2 6" id="KW-0963">Cytoplasm</keyword>
<comment type="catalytic activity">
    <reaction evidence="6">
        <text>Hydrolysis of proteins to small peptides in the presence of ATP and magnesium. alpha-casein is the usual test substrate. In the absence of ATP, only oligopeptides shorter than five residues are hydrolyzed (such as succinyl-Leu-Tyr-|-NHMec, and Leu-Tyr-Leu-|-Tyr-Trp, in which cleavage of the -Tyr-|-Leu- and -Tyr-|-Trp bonds also occurs).</text>
        <dbReference type="EC" id="3.4.21.92"/>
    </reaction>
</comment>
<organism evidence="8 9">
    <name type="scientific">Limnospira indica PCC 8005</name>
    <dbReference type="NCBI Taxonomy" id="376219"/>
    <lineage>
        <taxon>Bacteria</taxon>
        <taxon>Bacillati</taxon>
        <taxon>Cyanobacteriota</taxon>
        <taxon>Cyanophyceae</taxon>
        <taxon>Oscillatoriophycideae</taxon>
        <taxon>Oscillatoriales</taxon>
        <taxon>Sirenicapillariaceae</taxon>
        <taxon>Limnospira</taxon>
    </lineage>
</organism>
<dbReference type="Gene3D" id="3.90.226.10">
    <property type="entry name" value="2-enoyl-CoA Hydratase, Chain A, domain 1"/>
    <property type="match status" value="1"/>
</dbReference>
<dbReference type="RefSeq" id="WP_006624541.1">
    <property type="nucleotide sequence ID" value="NZ_FO818640.1"/>
</dbReference>
<comment type="subcellular location">
    <subcellularLocation>
        <location evidence="6">Cytoplasm</location>
    </subcellularLocation>
</comment>
<dbReference type="PANTHER" id="PTHR10381">
    <property type="entry name" value="ATP-DEPENDENT CLP PROTEASE PROTEOLYTIC SUBUNIT"/>
    <property type="match status" value="1"/>
</dbReference>
<evidence type="ECO:0000313" key="9">
    <source>
        <dbReference type="Proteomes" id="UP000032946"/>
    </source>
</evidence>
<dbReference type="CDD" id="cd07017">
    <property type="entry name" value="S14_ClpP_2"/>
    <property type="match status" value="1"/>
</dbReference>
<dbReference type="AlphaFoldDB" id="A0A9P1KIE4"/>
<dbReference type="GO" id="GO:0004252">
    <property type="term" value="F:serine-type endopeptidase activity"/>
    <property type="evidence" value="ECO:0007669"/>
    <property type="project" value="UniProtKB-UniRule"/>
</dbReference>
<dbReference type="GO" id="GO:0009368">
    <property type="term" value="C:endopeptidase Clp complex"/>
    <property type="evidence" value="ECO:0007669"/>
    <property type="project" value="TreeGrafter"/>
</dbReference>
<dbReference type="GO" id="GO:0051117">
    <property type="term" value="F:ATPase binding"/>
    <property type="evidence" value="ECO:0007669"/>
    <property type="project" value="TreeGrafter"/>
</dbReference>
<dbReference type="InterPro" id="IPR023562">
    <property type="entry name" value="ClpP/TepA"/>
</dbReference>
<dbReference type="InterPro" id="IPR001907">
    <property type="entry name" value="ClpP"/>
</dbReference>
<accession>A0A9P1KIE4</accession>
<dbReference type="InterPro" id="IPR029045">
    <property type="entry name" value="ClpP/crotonase-like_dom_sf"/>
</dbReference>
<gene>
    <name evidence="8" type="primary">clpP2</name>
    <name evidence="6" type="synonym">clpP</name>
    <name evidence="8" type="ORF">ARTHRO_40783</name>
</gene>
<dbReference type="GO" id="GO:0004176">
    <property type="term" value="F:ATP-dependent peptidase activity"/>
    <property type="evidence" value="ECO:0007669"/>
    <property type="project" value="InterPro"/>
</dbReference>
<comment type="similarity">
    <text evidence="1 6 7">Belongs to the peptidase S14 family.</text>
</comment>
<dbReference type="PRINTS" id="PR00127">
    <property type="entry name" value="CLPPROTEASEP"/>
</dbReference>
<sequence length="214" mass="23806">MAVDEVLRVPYQIPGSQYWQWVNIYTRLSQERIIFLNQPLTTGVANSLVSAMLYLDSDDQNKPIYMYINSIGDPVLAGMANESMGMMSVMAALAVYDTMQHIKSEIVTICLGQAVGMAALLLSCGSKGKRASLPNSMITLYNPQTGTQGQATDIQVTADEILSKRALMMDIFHQNTGQTIEKLTKDMNRTFYMTPEEAKEYGIIDRVLTTLKLT</sequence>
<evidence type="ECO:0000256" key="6">
    <source>
        <dbReference type="HAMAP-Rule" id="MF_00444"/>
    </source>
</evidence>
<dbReference type="PANTHER" id="PTHR10381:SF70">
    <property type="entry name" value="ATP-DEPENDENT CLP PROTEASE PROTEOLYTIC SUBUNIT"/>
    <property type="match status" value="1"/>
</dbReference>
<dbReference type="GO" id="GO:0005737">
    <property type="term" value="C:cytoplasm"/>
    <property type="evidence" value="ECO:0007669"/>
    <property type="project" value="UniProtKB-SubCell"/>
</dbReference>
<dbReference type="EC" id="3.4.21.92" evidence="6"/>
<dbReference type="HAMAP" id="MF_00444">
    <property type="entry name" value="ClpP"/>
    <property type="match status" value="1"/>
</dbReference>
<dbReference type="GO" id="GO:0006515">
    <property type="term" value="P:protein quality control for misfolded or incompletely synthesized proteins"/>
    <property type="evidence" value="ECO:0007669"/>
    <property type="project" value="TreeGrafter"/>
</dbReference>
<evidence type="ECO:0000256" key="5">
    <source>
        <dbReference type="ARBA" id="ARBA00022825"/>
    </source>
</evidence>
<dbReference type="EMBL" id="FO818640">
    <property type="protein sequence ID" value="CDM96374.1"/>
    <property type="molecule type" value="Genomic_DNA"/>
</dbReference>
<keyword evidence="3 6" id="KW-0645">Protease</keyword>
<evidence type="ECO:0000256" key="4">
    <source>
        <dbReference type="ARBA" id="ARBA00022801"/>
    </source>
</evidence>
<comment type="caution">
    <text evidence="6">Lacks conserved residue(s) required for the propagation of feature annotation.</text>
</comment>
<comment type="function">
    <text evidence="6">Cleaves peptides in various proteins in a process that requires ATP hydrolysis. Has a chymotrypsin-like activity. Plays a major role in the degradation of misfolded proteins.</text>
</comment>
<evidence type="ECO:0000256" key="3">
    <source>
        <dbReference type="ARBA" id="ARBA00022670"/>
    </source>
</evidence>